<proteinExistence type="predicted"/>
<name>A0A0E9XUV1_ANGAN</name>
<dbReference type="EMBL" id="GBXM01002381">
    <property type="protein sequence ID" value="JAI06197.1"/>
    <property type="molecule type" value="Transcribed_RNA"/>
</dbReference>
<feature type="transmembrane region" description="Helical" evidence="1">
    <location>
        <begin position="12"/>
        <end position="31"/>
    </location>
</feature>
<sequence length="49" mass="5926">MIYEFCTPLPFFILFLYPLCCLIFCLCMYVHDIDNYYTWAVFSVHLVCT</sequence>
<organism evidence="2">
    <name type="scientific">Anguilla anguilla</name>
    <name type="common">European freshwater eel</name>
    <name type="synonym">Muraena anguilla</name>
    <dbReference type="NCBI Taxonomy" id="7936"/>
    <lineage>
        <taxon>Eukaryota</taxon>
        <taxon>Metazoa</taxon>
        <taxon>Chordata</taxon>
        <taxon>Craniata</taxon>
        <taxon>Vertebrata</taxon>
        <taxon>Euteleostomi</taxon>
        <taxon>Actinopterygii</taxon>
        <taxon>Neopterygii</taxon>
        <taxon>Teleostei</taxon>
        <taxon>Anguilliformes</taxon>
        <taxon>Anguillidae</taxon>
        <taxon>Anguilla</taxon>
    </lineage>
</organism>
<protein>
    <submittedName>
        <fullName evidence="2">Uncharacterized protein</fullName>
    </submittedName>
</protein>
<dbReference type="AlphaFoldDB" id="A0A0E9XUV1"/>
<evidence type="ECO:0000256" key="1">
    <source>
        <dbReference type="SAM" id="Phobius"/>
    </source>
</evidence>
<evidence type="ECO:0000313" key="2">
    <source>
        <dbReference type="EMBL" id="JAI06197.1"/>
    </source>
</evidence>
<accession>A0A0E9XUV1</accession>
<keyword evidence="1" id="KW-0812">Transmembrane</keyword>
<keyword evidence="1" id="KW-1133">Transmembrane helix</keyword>
<reference evidence="2" key="2">
    <citation type="journal article" date="2015" name="Fish Shellfish Immunol.">
        <title>Early steps in the European eel (Anguilla anguilla)-Vibrio vulnificus interaction in the gills: Role of the RtxA13 toxin.</title>
        <authorList>
            <person name="Callol A."/>
            <person name="Pajuelo D."/>
            <person name="Ebbesson L."/>
            <person name="Teles M."/>
            <person name="MacKenzie S."/>
            <person name="Amaro C."/>
        </authorList>
    </citation>
    <scope>NUCLEOTIDE SEQUENCE</scope>
</reference>
<keyword evidence="1" id="KW-0472">Membrane</keyword>
<reference evidence="2" key="1">
    <citation type="submission" date="2014-11" db="EMBL/GenBank/DDBJ databases">
        <authorList>
            <person name="Amaro Gonzalez C."/>
        </authorList>
    </citation>
    <scope>NUCLEOTIDE SEQUENCE</scope>
</reference>